<dbReference type="Pfam" id="PF00002">
    <property type="entry name" value="7tm_2"/>
    <property type="match status" value="1"/>
</dbReference>
<name>T1JAX0_STRMM</name>
<dbReference type="GO" id="GO:0017046">
    <property type="term" value="F:peptide hormone binding"/>
    <property type="evidence" value="ECO:0007669"/>
    <property type="project" value="TreeGrafter"/>
</dbReference>
<dbReference type="PANTHER" id="PTHR45620:SF1">
    <property type="entry name" value="G-PROTEIN COUPLED RECEPTORS FAMILY 2 PROFILE 2 DOMAIN-CONTAINING PROTEIN"/>
    <property type="match status" value="1"/>
</dbReference>
<keyword evidence="2 5" id="KW-0812">Transmembrane</keyword>
<dbReference type="InterPro" id="IPR017981">
    <property type="entry name" value="GPCR_2-like_7TM"/>
</dbReference>
<comment type="subcellular location">
    <subcellularLocation>
        <location evidence="1">Membrane</location>
        <topology evidence="1">Multi-pass membrane protein</topology>
    </subcellularLocation>
</comment>
<dbReference type="AlphaFoldDB" id="T1JAX0"/>
<accession>T1JAX0</accession>
<dbReference type="InterPro" id="IPR000832">
    <property type="entry name" value="GPCR_2_secretin-like"/>
</dbReference>
<dbReference type="GO" id="GO:0005886">
    <property type="term" value="C:plasma membrane"/>
    <property type="evidence" value="ECO:0007669"/>
    <property type="project" value="TreeGrafter"/>
</dbReference>
<dbReference type="Proteomes" id="UP000014500">
    <property type="component" value="Unassembled WGS sequence"/>
</dbReference>
<dbReference type="eggNOG" id="KOG4564">
    <property type="taxonomic scope" value="Eukaryota"/>
</dbReference>
<evidence type="ECO:0000313" key="7">
    <source>
        <dbReference type="EnsemblMetazoa" id="SMAR010894-PA"/>
    </source>
</evidence>
<keyword evidence="3 5" id="KW-1133">Transmembrane helix</keyword>
<evidence type="ECO:0000313" key="8">
    <source>
        <dbReference type="Proteomes" id="UP000014500"/>
    </source>
</evidence>
<dbReference type="Gene3D" id="1.20.1070.10">
    <property type="entry name" value="Rhodopsin 7-helix transmembrane proteins"/>
    <property type="match status" value="1"/>
</dbReference>
<evidence type="ECO:0000256" key="3">
    <source>
        <dbReference type="ARBA" id="ARBA00022989"/>
    </source>
</evidence>
<dbReference type="InterPro" id="IPR050332">
    <property type="entry name" value="GPCR_2"/>
</dbReference>
<dbReference type="HOGENOM" id="CLU_002753_4_6_1"/>
<keyword evidence="8" id="KW-1185">Reference proteome</keyword>
<protein>
    <recommendedName>
        <fullName evidence="6">G-protein coupled receptors family 2 profile 2 domain-containing protein</fullName>
    </recommendedName>
</protein>
<reference evidence="8" key="1">
    <citation type="submission" date="2011-05" db="EMBL/GenBank/DDBJ databases">
        <authorList>
            <person name="Richards S.R."/>
            <person name="Qu J."/>
            <person name="Jiang H."/>
            <person name="Jhangiani S.N."/>
            <person name="Agravi P."/>
            <person name="Goodspeed R."/>
            <person name="Gross S."/>
            <person name="Mandapat C."/>
            <person name="Jackson L."/>
            <person name="Mathew T."/>
            <person name="Pu L."/>
            <person name="Thornton R."/>
            <person name="Saada N."/>
            <person name="Wilczek-Boney K.B."/>
            <person name="Lee S."/>
            <person name="Kovar C."/>
            <person name="Wu Y."/>
            <person name="Scherer S.E."/>
            <person name="Worley K.C."/>
            <person name="Muzny D.M."/>
            <person name="Gibbs R."/>
        </authorList>
    </citation>
    <scope>NUCLEOTIDE SEQUENCE</scope>
    <source>
        <strain evidence="8">Brora</strain>
    </source>
</reference>
<sequence length="184" mass="21191">MADGSWFFHEEKNSTWTNYTSCAPSKTFDAVIEIENSYNGTKLGEFIPIIKLISRIGYSVSLTFLLVALFIMAAMKRLRCPRNNLHMHLFSSFIMRAFMALLKDNLYVEGIAMASHVIGNDGDSFLKEHDHDWECKLVTSVWQYFIMANYCWILMEGLYLHNLIFLALFSDNSGICQYVILGWA</sequence>
<feature type="transmembrane region" description="Helical" evidence="5">
    <location>
        <begin position="52"/>
        <end position="73"/>
    </location>
</feature>
<dbReference type="EnsemblMetazoa" id="SMAR010894-RA">
    <property type="protein sequence ID" value="SMAR010894-PA"/>
    <property type="gene ID" value="SMAR010894"/>
</dbReference>
<dbReference type="GO" id="GO:0007166">
    <property type="term" value="P:cell surface receptor signaling pathway"/>
    <property type="evidence" value="ECO:0007669"/>
    <property type="project" value="InterPro"/>
</dbReference>
<dbReference type="GO" id="GO:0008528">
    <property type="term" value="F:G protein-coupled peptide receptor activity"/>
    <property type="evidence" value="ECO:0007669"/>
    <property type="project" value="TreeGrafter"/>
</dbReference>
<feature type="domain" description="G-protein coupled receptors family 2 profile 2" evidence="6">
    <location>
        <begin position="50"/>
        <end position="184"/>
    </location>
</feature>
<dbReference type="PRINTS" id="PR00249">
    <property type="entry name" value="GPCRSECRETIN"/>
</dbReference>
<dbReference type="PhylomeDB" id="T1JAX0"/>
<evidence type="ECO:0000259" key="6">
    <source>
        <dbReference type="PROSITE" id="PS50261"/>
    </source>
</evidence>
<dbReference type="PANTHER" id="PTHR45620">
    <property type="entry name" value="PDF RECEPTOR-LIKE PROTEIN-RELATED"/>
    <property type="match status" value="1"/>
</dbReference>
<evidence type="ECO:0000256" key="1">
    <source>
        <dbReference type="ARBA" id="ARBA00004141"/>
    </source>
</evidence>
<evidence type="ECO:0000256" key="5">
    <source>
        <dbReference type="SAM" id="Phobius"/>
    </source>
</evidence>
<reference evidence="7" key="2">
    <citation type="submission" date="2015-02" db="UniProtKB">
        <authorList>
            <consortium name="EnsemblMetazoa"/>
        </authorList>
    </citation>
    <scope>IDENTIFICATION</scope>
</reference>
<evidence type="ECO:0000256" key="2">
    <source>
        <dbReference type="ARBA" id="ARBA00022692"/>
    </source>
</evidence>
<evidence type="ECO:0000256" key="4">
    <source>
        <dbReference type="ARBA" id="ARBA00023136"/>
    </source>
</evidence>
<dbReference type="GO" id="GO:0007188">
    <property type="term" value="P:adenylate cyclase-modulating G protein-coupled receptor signaling pathway"/>
    <property type="evidence" value="ECO:0007669"/>
    <property type="project" value="TreeGrafter"/>
</dbReference>
<dbReference type="STRING" id="126957.T1JAX0"/>
<dbReference type="OMA" id="KESNWQC"/>
<feature type="transmembrane region" description="Helical" evidence="5">
    <location>
        <begin position="141"/>
        <end position="160"/>
    </location>
</feature>
<organism evidence="7 8">
    <name type="scientific">Strigamia maritima</name>
    <name type="common">European centipede</name>
    <name type="synonym">Geophilus maritimus</name>
    <dbReference type="NCBI Taxonomy" id="126957"/>
    <lineage>
        <taxon>Eukaryota</taxon>
        <taxon>Metazoa</taxon>
        <taxon>Ecdysozoa</taxon>
        <taxon>Arthropoda</taxon>
        <taxon>Myriapoda</taxon>
        <taxon>Chilopoda</taxon>
        <taxon>Pleurostigmophora</taxon>
        <taxon>Geophilomorpha</taxon>
        <taxon>Linotaeniidae</taxon>
        <taxon>Strigamia</taxon>
    </lineage>
</organism>
<dbReference type="PROSITE" id="PS50261">
    <property type="entry name" value="G_PROTEIN_RECEP_F2_4"/>
    <property type="match status" value="1"/>
</dbReference>
<proteinExistence type="predicted"/>
<keyword evidence="4 5" id="KW-0472">Membrane</keyword>
<dbReference type="EMBL" id="JH432007">
    <property type="status" value="NOT_ANNOTATED_CDS"/>
    <property type="molecule type" value="Genomic_DNA"/>
</dbReference>